<dbReference type="Pfam" id="PF00975">
    <property type="entry name" value="Thioesterase"/>
    <property type="match status" value="1"/>
</dbReference>
<evidence type="ECO:0000256" key="2">
    <source>
        <dbReference type="ARBA" id="ARBA00006432"/>
    </source>
</evidence>
<dbReference type="InterPro" id="IPR025110">
    <property type="entry name" value="AMP-bd_C"/>
</dbReference>
<dbReference type="GO" id="GO:0003824">
    <property type="term" value="F:catalytic activity"/>
    <property type="evidence" value="ECO:0007669"/>
    <property type="project" value="InterPro"/>
</dbReference>
<dbReference type="PANTHER" id="PTHR45527:SF1">
    <property type="entry name" value="FATTY ACID SYNTHASE"/>
    <property type="match status" value="1"/>
</dbReference>
<dbReference type="SUPFAM" id="SSF56801">
    <property type="entry name" value="Acetyl-CoA synthetase-like"/>
    <property type="match status" value="1"/>
</dbReference>
<evidence type="ECO:0000313" key="7">
    <source>
        <dbReference type="EMBL" id="NDJ18218.1"/>
    </source>
</evidence>
<dbReference type="InterPro" id="IPR000873">
    <property type="entry name" value="AMP-dep_synth/lig_dom"/>
</dbReference>
<sequence>MVENLVTRPTTISATTISAAVESSPQGKTSDHGSSSDQILDEVGQKSTVDEPASLQLPSDFPKTPSTLYQPGYHKFSLSSDLIESLNAQAQHESTNVRSLLLTAFKALLNRYTHQEAIGLGLLILDYDSDQMYATEISSLIHDEIDIRNLVHHLSATLEAIAPENLPDSQNQPTGQQNQQLRSPIIATFITDSSGIENEKHLILEVQQKNHRCINNVELNLVIFQREQEITGIFTYNSNLFEADTIQRLSSHFQVLLSAISQDLNSSIAQLPLLTQTEQHQLLVEWNSETVSYPELPIYQQIETYAAQNPDQIALTCKGKQFTYGELNQRVNQLAHYLTSVGVGAEVRVAVCVQPSLEIAVSLLGILKAGGVYVPLDPAHPKDRLTSILEDTQAKVLLTQAQLQPGLPAIADHTLCLDQDWKIINAFPTHNPANEISLDQTAYIIYTSGTTGKPKGVMASHRNLVNYILATQERLGFDHHDVMPSIARYTFSISIFELLSPLAAGGILTILDREHVLDFAQMVQTLEQLTMIHTVPSLMQKLLGYIKDNELNIQKFQGVKHVFTGGDTVSPDLLEEMKGIFPNANVAVLYGCSEVSSLCTTYPVPKTQIVTKSRIGKPFNNVAVRLYDSQQNLVPIGLLGEIYVGGAGVTKGYLNREDLTQEKFVTIDGQRFYRTGDLGRFGTDGNLEFLGRADFQIKLRGIRIELGDIETTLRQVPGVREGVVMARDFGSSENRLVAYVVLDQVLNPSIEEIHRFLQTKLPDYMVPAAFVALEALPLNPNQKVDRRALPMPTSDHWVGLKTIVSPRNEGEQQLTQIWQAVLGIQLIGIQNDFFELGGDSLLAVQIFAQIEEKFGKRLPLSTLLSAPTIEQLATVLQSNQTHLQNSLTLLKAGQTKPPVFFIHDGDGETLLYRSLAYALDPEVPVYGIQPFSSDSCPILHTRISSIVDYYIEQIRQVQPQGPYFLGGMCAGGILAFEMALRLQEQGESVEMVVIIEAADAGAAKRTGYIANQRLKRLSTGLSGNDHLKPHEQLLYMLNQIRKKTTNLAVYESQRRLEIIRDRIQLKLLRNCLEKGLPVPRGLQGIPVRKVLLWAEQDYVFQGMFVGEILLFRATQKSNVFDGTLVDDTPYVELYSDPLFGWGKRVSEKVQVYDIPGGHSSMLQEPNVQVIAEKIQAYFDTAIATEEPPVALLPQS</sequence>
<dbReference type="FunFam" id="3.40.50.980:FF:000001">
    <property type="entry name" value="Non-ribosomal peptide synthetase"/>
    <property type="match status" value="1"/>
</dbReference>
<dbReference type="EMBL" id="WVIE01000014">
    <property type="protein sequence ID" value="NDJ18218.1"/>
    <property type="molecule type" value="Genomic_DNA"/>
</dbReference>
<dbReference type="Pfam" id="PF00668">
    <property type="entry name" value="Condensation"/>
    <property type="match status" value="1"/>
</dbReference>
<dbReference type="PANTHER" id="PTHR45527">
    <property type="entry name" value="NONRIBOSOMAL PEPTIDE SYNTHETASE"/>
    <property type="match status" value="1"/>
</dbReference>
<dbReference type="Pfam" id="PF13193">
    <property type="entry name" value="AMP-binding_C"/>
    <property type="match status" value="1"/>
</dbReference>
<dbReference type="Pfam" id="PF00501">
    <property type="entry name" value="AMP-binding"/>
    <property type="match status" value="1"/>
</dbReference>
<dbReference type="InterPro" id="IPR009081">
    <property type="entry name" value="PP-bd_ACP"/>
</dbReference>
<proteinExistence type="inferred from homology"/>
<dbReference type="FunFam" id="3.30.300.30:FF:000010">
    <property type="entry name" value="Enterobactin synthetase component F"/>
    <property type="match status" value="1"/>
</dbReference>
<keyword evidence="8" id="KW-1185">Reference proteome</keyword>
<dbReference type="InterPro" id="IPR042099">
    <property type="entry name" value="ANL_N_sf"/>
</dbReference>
<dbReference type="InterPro" id="IPR010071">
    <property type="entry name" value="AA_adenyl_dom"/>
</dbReference>
<dbReference type="Gene3D" id="3.30.559.30">
    <property type="entry name" value="Nonribosomal peptide synthetase, condensation domain"/>
    <property type="match status" value="1"/>
</dbReference>
<dbReference type="InterPro" id="IPR001242">
    <property type="entry name" value="Condensation_dom"/>
</dbReference>
<dbReference type="CDD" id="cd05930">
    <property type="entry name" value="A_NRPS"/>
    <property type="match status" value="1"/>
</dbReference>
<dbReference type="FunFam" id="1.10.1200.10:FF:000005">
    <property type="entry name" value="Nonribosomal peptide synthetase 1"/>
    <property type="match status" value="1"/>
</dbReference>
<dbReference type="GO" id="GO:0005737">
    <property type="term" value="C:cytoplasm"/>
    <property type="evidence" value="ECO:0007669"/>
    <property type="project" value="TreeGrafter"/>
</dbReference>
<dbReference type="GO" id="GO:0044550">
    <property type="term" value="P:secondary metabolite biosynthetic process"/>
    <property type="evidence" value="ECO:0007669"/>
    <property type="project" value="TreeGrafter"/>
</dbReference>
<dbReference type="GO" id="GO:0043041">
    <property type="term" value="P:amino acid activation for nonribosomal peptide biosynthetic process"/>
    <property type="evidence" value="ECO:0007669"/>
    <property type="project" value="TreeGrafter"/>
</dbReference>
<organism evidence="7 8">
    <name type="scientific">Myxacorys almedinensis A</name>
    <dbReference type="NCBI Taxonomy" id="2690445"/>
    <lineage>
        <taxon>Bacteria</taxon>
        <taxon>Bacillati</taxon>
        <taxon>Cyanobacteriota</taxon>
        <taxon>Cyanophyceae</taxon>
        <taxon>Leptolyngbyales</taxon>
        <taxon>Leptolyngbyaceae</taxon>
        <taxon>Myxacorys</taxon>
        <taxon>Myxacorys almedinensis</taxon>
    </lineage>
</organism>
<gene>
    <name evidence="7" type="ORF">GS601_13105</name>
</gene>
<evidence type="ECO:0000259" key="6">
    <source>
        <dbReference type="PROSITE" id="PS50075"/>
    </source>
</evidence>
<accession>A0A8J7Z506</accession>
<dbReference type="RefSeq" id="WP_162423744.1">
    <property type="nucleotide sequence ID" value="NZ_WVIE01000014.1"/>
</dbReference>
<dbReference type="InterPro" id="IPR029058">
    <property type="entry name" value="AB_hydrolase_fold"/>
</dbReference>
<name>A0A8J7Z506_9CYAN</name>
<dbReference type="PROSITE" id="PS00455">
    <property type="entry name" value="AMP_BINDING"/>
    <property type="match status" value="1"/>
</dbReference>
<dbReference type="Pfam" id="PF00550">
    <property type="entry name" value="PP-binding"/>
    <property type="match status" value="1"/>
</dbReference>
<dbReference type="SUPFAM" id="SSF52777">
    <property type="entry name" value="CoA-dependent acyltransferases"/>
    <property type="match status" value="1"/>
</dbReference>
<dbReference type="GO" id="GO:0031177">
    <property type="term" value="F:phosphopantetheine binding"/>
    <property type="evidence" value="ECO:0007669"/>
    <property type="project" value="InterPro"/>
</dbReference>
<dbReference type="InterPro" id="IPR020845">
    <property type="entry name" value="AMP-binding_CS"/>
</dbReference>
<dbReference type="NCBIfam" id="TIGR01733">
    <property type="entry name" value="AA-adenyl-dom"/>
    <property type="match status" value="1"/>
</dbReference>
<dbReference type="AlphaFoldDB" id="A0A8J7Z506"/>
<evidence type="ECO:0000256" key="3">
    <source>
        <dbReference type="ARBA" id="ARBA00022450"/>
    </source>
</evidence>
<dbReference type="Gene3D" id="1.10.1200.10">
    <property type="entry name" value="ACP-like"/>
    <property type="match status" value="1"/>
</dbReference>
<feature type="region of interest" description="Disordered" evidence="5">
    <location>
        <begin position="20"/>
        <end position="39"/>
    </location>
</feature>
<feature type="domain" description="Carrier" evidence="6">
    <location>
        <begin position="805"/>
        <end position="880"/>
    </location>
</feature>
<comment type="similarity">
    <text evidence="2">Belongs to the ATP-dependent AMP-binding enzyme family.</text>
</comment>
<comment type="caution">
    <text evidence="7">The sequence shown here is derived from an EMBL/GenBank/DDBJ whole genome shotgun (WGS) entry which is preliminary data.</text>
</comment>
<keyword evidence="4" id="KW-0597">Phosphoprotein</keyword>
<dbReference type="PROSITE" id="PS50075">
    <property type="entry name" value="CARRIER"/>
    <property type="match status" value="1"/>
</dbReference>
<protein>
    <submittedName>
        <fullName evidence="7">Amino acid adenylation domain-containing protein</fullName>
    </submittedName>
</protein>
<evidence type="ECO:0000313" key="8">
    <source>
        <dbReference type="Proteomes" id="UP000646053"/>
    </source>
</evidence>
<dbReference type="InterPro" id="IPR036736">
    <property type="entry name" value="ACP-like_sf"/>
</dbReference>
<dbReference type="InterPro" id="IPR001031">
    <property type="entry name" value="Thioesterase"/>
</dbReference>
<dbReference type="Gene3D" id="3.30.300.30">
    <property type="match status" value="1"/>
</dbReference>
<keyword evidence="3" id="KW-0596">Phosphopantetheine</keyword>
<dbReference type="Gene3D" id="3.40.50.1820">
    <property type="entry name" value="alpha/beta hydrolase"/>
    <property type="match status" value="1"/>
</dbReference>
<dbReference type="SUPFAM" id="SSF47336">
    <property type="entry name" value="ACP-like"/>
    <property type="match status" value="1"/>
</dbReference>
<dbReference type="Gene3D" id="3.40.50.12780">
    <property type="entry name" value="N-terminal domain of ligase-like"/>
    <property type="match status" value="1"/>
</dbReference>
<dbReference type="InterPro" id="IPR045851">
    <property type="entry name" value="AMP-bd_C_sf"/>
</dbReference>
<reference evidence="7" key="1">
    <citation type="submission" date="2019-12" db="EMBL/GenBank/DDBJ databases">
        <title>High-Quality draft genome sequences of three cyanobacteria isolated from the limestone walls of the Old Cathedral of Coimbra.</title>
        <authorList>
            <person name="Tiago I."/>
            <person name="Soares F."/>
            <person name="Portugal A."/>
        </authorList>
    </citation>
    <scope>NUCLEOTIDE SEQUENCE</scope>
    <source>
        <strain evidence="7">A</strain>
    </source>
</reference>
<comment type="cofactor">
    <cofactor evidence="1">
        <name>pantetheine 4'-phosphate</name>
        <dbReference type="ChEBI" id="CHEBI:47942"/>
    </cofactor>
</comment>
<dbReference type="SMART" id="SM00823">
    <property type="entry name" value="PKS_PP"/>
    <property type="match status" value="1"/>
</dbReference>
<evidence type="ECO:0000256" key="4">
    <source>
        <dbReference type="ARBA" id="ARBA00022553"/>
    </source>
</evidence>
<dbReference type="Proteomes" id="UP000646053">
    <property type="component" value="Unassembled WGS sequence"/>
</dbReference>
<evidence type="ECO:0000256" key="5">
    <source>
        <dbReference type="SAM" id="MobiDB-lite"/>
    </source>
</evidence>
<feature type="compositionally biased region" description="Polar residues" evidence="5">
    <location>
        <begin position="21"/>
        <end position="38"/>
    </location>
</feature>
<evidence type="ECO:0000256" key="1">
    <source>
        <dbReference type="ARBA" id="ARBA00001957"/>
    </source>
</evidence>
<dbReference type="SUPFAM" id="SSF53474">
    <property type="entry name" value="alpha/beta-Hydrolases"/>
    <property type="match status" value="1"/>
</dbReference>
<dbReference type="InterPro" id="IPR020806">
    <property type="entry name" value="PKS_PP-bd"/>
</dbReference>